<accession>A0A6G0WWR4</accession>
<dbReference type="VEuPathDB" id="FungiDB:AeMF1_018464"/>
<keyword evidence="3" id="KW-1185">Reference proteome</keyword>
<proteinExistence type="predicted"/>
<protein>
    <submittedName>
        <fullName evidence="2">Uncharacterized protein</fullName>
    </submittedName>
</protein>
<evidence type="ECO:0000313" key="2">
    <source>
        <dbReference type="EMBL" id="KAF0731926.1"/>
    </source>
</evidence>
<feature type="region of interest" description="Disordered" evidence="1">
    <location>
        <begin position="51"/>
        <end position="114"/>
    </location>
</feature>
<evidence type="ECO:0000313" key="3">
    <source>
        <dbReference type="Proteomes" id="UP000481153"/>
    </source>
</evidence>
<dbReference type="Proteomes" id="UP000481153">
    <property type="component" value="Unassembled WGS sequence"/>
</dbReference>
<sequence length="147" mass="16318">MANTNLLAFTKPPPNPVDAIADQVKLVTVNSQLAQASAMFSPLLDRFSTTHSTIQQMTRDAHPPPKPPQETVETEAKDTRIEAKEPSTSSMKATSPAREKLQAKHPQKIAKPVPKSAHVPWALLDQLHAEKEKLKTQIAVDRFRKKK</sequence>
<evidence type="ECO:0000256" key="1">
    <source>
        <dbReference type="SAM" id="MobiDB-lite"/>
    </source>
</evidence>
<gene>
    <name evidence="2" type="ORF">Ae201684_010879</name>
</gene>
<feature type="compositionally biased region" description="Basic and acidic residues" evidence="1">
    <location>
        <begin position="74"/>
        <end position="85"/>
    </location>
</feature>
<reference evidence="2 3" key="1">
    <citation type="submission" date="2019-07" db="EMBL/GenBank/DDBJ databases">
        <title>Genomics analysis of Aphanomyces spp. identifies a new class of oomycete effector associated with host adaptation.</title>
        <authorList>
            <person name="Gaulin E."/>
        </authorList>
    </citation>
    <scope>NUCLEOTIDE SEQUENCE [LARGE SCALE GENOMIC DNA]</scope>
    <source>
        <strain evidence="2 3">ATCC 201684</strain>
    </source>
</reference>
<organism evidence="2 3">
    <name type="scientific">Aphanomyces euteiches</name>
    <dbReference type="NCBI Taxonomy" id="100861"/>
    <lineage>
        <taxon>Eukaryota</taxon>
        <taxon>Sar</taxon>
        <taxon>Stramenopiles</taxon>
        <taxon>Oomycota</taxon>
        <taxon>Saprolegniomycetes</taxon>
        <taxon>Saprolegniales</taxon>
        <taxon>Verrucalvaceae</taxon>
        <taxon>Aphanomyces</taxon>
    </lineage>
</organism>
<comment type="caution">
    <text evidence="2">The sequence shown here is derived from an EMBL/GenBank/DDBJ whole genome shotgun (WGS) entry which is preliminary data.</text>
</comment>
<dbReference type="AlphaFoldDB" id="A0A6G0WWR4"/>
<name>A0A6G0WWR4_9STRA</name>
<dbReference type="EMBL" id="VJMJ01000138">
    <property type="protein sequence ID" value="KAF0731926.1"/>
    <property type="molecule type" value="Genomic_DNA"/>
</dbReference>